<sequence>MVRANAAQGSDAPVVPHWHPHQLRHSAATALRREFGLDVARAASGHTSPAVTLRYAEADVALAREAMERMG</sequence>
<proteinExistence type="predicted"/>
<dbReference type="Gene3D" id="1.10.443.10">
    <property type="entry name" value="Intergrase catalytic core"/>
    <property type="match status" value="1"/>
</dbReference>
<name>A0ABT6FJC9_9BACT</name>
<keyword evidence="1" id="KW-0233">DNA recombination</keyword>
<dbReference type="Proteomes" id="UP001216907">
    <property type="component" value="Unassembled WGS sequence"/>
</dbReference>
<reference evidence="3 4" key="1">
    <citation type="submission" date="2023-03" db="EMBL/GenBank/DDBJ databases">
        <title>Paludisphaera mucosa sp. nov. a novel planctomycete from northern fen.</title>
        <authorList>
            <person name="Ivanova A."/>
        </authorList>
    </citation>
    <scope>NUCLEOTIDE SEQUENCE [LARGE SCALE GENOMIC DNA]</scope>
    <source>
        <strain evidence="3 4">Pla2</strain>
    </source>
</reference>
<protein>
    <submittedName>
        <fullName evidence="3">Tyrosine-type recombinase/integrase</fullName>
    </submittedName>
</protein>
<feature type="domain" description="Tyr recombinase" evidence="2">
    <location>
        <begin position="6"/>
        <end position="59"/>
    </location>
</feature>
<dbReference type="InterPro" id="IPR011010">
    <property type="entry name" value="DNA_brk_join_enz"/>
</dbReference>
<organism evidence="3 4">
    <name type="scientific">Paludisphaera mucosa</name>
    <dbReference type="NCBI Taxonomy" id="3030827"/>
    <lineage>
        <taxon>Bacteria</taxon>
        <taxon>Pseudomonadati</taxon>
        <taxon>Planctomycetota</taxon>
        <taxon>Planctomycetia</taxon>
        <taxon>Isosphaerales</taxon>
        <taxon>Isosphaeraceae</taxon>
        <taxon>Paludisphaera</taxon>
    </lineage>
</organism>
<evidence type="ECO:0000313" key="4">
    <source>
        <dbReference type="Proteomes" id="UP001216907"/>
    </source>
</evidence>
<gene>
    <name evidence="3" type="ORF">PZE19_28350</name>
</gene>
<keyword evidence="4" id="KW-1185">Reference proteome</keyword>
<dbReference type="SUPFAM" id="SSF56349">
    <property type="entry name" value="DNA breaking-rejoining enzymes"/>
    <property type="match status" value="1"/>
</dbReference>
<dbReference type="Pfam" id="PF00589">
    <property type="entry name" value="Phage_integrase"/>
    <property type="match status" value="1"/>
</dbReference>
<dbReference type="InterPro" id="IPR002104">
    <property type="entry name" value="Integrase_catalytic"/>
</dbReference>
<accession>A0ABT6FJC9</accession>
<dbReference type="InterPro" id="IPR013762">
    <property type="entry name" value="Integrase-like_cat_sf"/>
</dbReference>
<dbReference type="EMBL" id="JARRAG010000002">
    <property type="protein sequence ID" value="MDG3007695.1"/>
    <property type="molecule type" value="Genomic_DNA"/>
</dbReference>
<evidence type="ECO:0000259" key="2">
    <source>
        <dbReference type="Pfam" id="PF00589"/>
    </source>
</evidence>
<dbReference type="RefSeq" id="WP_277864394.1">
    <property type="nucleotide sequence ID" value="NZ_JARRAG010000002.1"/>
</dbReference>
<comment type="caution">
    <text evidence="3">The sequence shown here is derived from an EMBL/GenBank/DDBJ whole genome shotgun (WGS) entry which is preliminary data.</text>
</comment>
<evidence type="ECO:0000256" key="1">
    <source>
        <dbReference type="ARBA" id="ARBA00023172"/>
    </source>
</evidence>
<evidence type="ECO:0000313" key="3">
    <source>
        <dbReference type="EMBL" id="MDG3007695.1"/>
    </source>
</evidence>